<reference evidence="2 3" key="1">
    <citation type="submission" date="2019-12" db="EMBL/GenBank/DDBJ databases">
        <title>Genome sequencing and assembly of endphytes of Porphyra tenera.</title>
        <authorList>
            <person name="Park J.M."/>
            <person name="Shin R."/>
            <person name="Jo S.H."/>
        </authorList>
    </citation>
    <scope>NUCLEOTIDE SEQUENCE [LARGE SCALE GENOMIC DNA]</scope>
    <source>
        <strain evidence="2 3">GPM4</strain>
    </source>
</reference>
<feature type="transmembrane region" description="Helical" evidence="1">
    <location>
        <begin position="20"/>
        <end position="41"/>
    </location>
</feature>
<accession>A0A857JGR6</accession>
<sequence>MVLANNAKSHANTLRVRRALYGLIMKYILIILVFISSHSFACRGSYADFEKSMEKAHVEYLNNLKELRKNSDLIFIAKLFDFRKEEQDAGFTIFPVFSEVDILKGDNTNTHVLNFFKSNLISIDCSMSYDLRGDELYAGAKYLVYVKNGIIQRFKLFIEYPIELTAKEELKALVQ</sequence>
<evidence type="ECO:0000313" key="3">
    <source>
        <dbReference type="Proteomes" id="UP000464524"/>
    </source>
</evidence>
<name>A0A857JGR6_9ALTE</name>
<protein>
    <submittedName>
        <fullName evidence="2">Uncharacterized protein</fullName>
    </submittedName>
</protein>
<dbReference type="KEGG" id="pmes:FX988_00600"/>
<dbReference type="Proteomes" id="UP000464524">
    <property type="component" value="Chromosome"/>
</dbReference>
<dbReference type="AlphaFoldDB" id="A0A857JGR6"/>
<dbReference type="EMBL" id="CP047656">
    <property type="protein sequence ID" value="QHJ10388.1"/>
    <property type="molecule type" value="Genomic_DNA"/>
</dbReference>
<gene>
    <name evidence="2" type="ORF">FX988_00600</name>
</gene>
<keyword evidence="1" id="KW-0812">Transmembrane</keyword>
<evidence type="ECO:0000256" key="1">
    <source>
        <dbReference type="SAM" id="Phobius"/>
    </source>
</evidence>
<keyword evidence="1" id="KW-1133">Transmembrane helix</keyword>
<organism evidence="2 3">
    <name type="scientific">Paraglaciecola mesophila</name>
    <dbReference type="NCBI Taxonomy" id="197222"/>
    <lineage>
        <taxon>Bacteria</taxon>
        <taxon>Pseudomonadati</taxon>
        <taxon>Pseudomonadota</taxon>
        <taxon>Gammaproteobacteria</taxon>
        <taxon>Alteromonadales</taxon>
        <taxon>Alteromonadaceae</taxon>
        <taxon>Paraglaciecola</taxon>
    </lineage>
</organism>
<keyword evidence="1" id="KW-0472">Membrane</keyword>
<keyword evidence="3" id="KW-1185">Reference proteome</keyword>
<evidence type="ECO:0000313" key="2">
    <source>
        <dbReference type="EMBL" id="QHJ10388.1"/>
    </source>
</evidence>
<proteinExistence type="predicted"/>